<dbReference type="RefSeq" id="WP_105856584.1">
    <property type="nucleotide sequence ID" value="NZ_PVHK01000087.1"/>
</dbReference>
<gene>
    <name evidence="1" type="ORF">C6T65_12055</name>
</gene>
<dbReference type="AlphaFoldDB" id="A0AA44Y0N0"/>
<reference evidence="1 2" key="1">
    <citation type="submission" date="2018-03" db="EMBL/GenBank/DDBJ databases">
        <authorList>
            <person name="Nguyen K."/>
            <person name="Fouts D."/>
            <person name="Sutton G."/>
        </authorList>
    </citation>
    <scope>NUCLEOTIDE SEQUENCE [LARGE SCALE GENOMIC DNA]</scope>
    <source>
        <strain evidence="1 2">AU3578</strain>
    </source>
</reference>
<proteinExistence type="predicted"/>
<accession>A0AA44Y0N0</accession>
<dbReference type="Proteomes" id="UP000237632">
    <property type="component" value="Unassembled WGS sequence"/>
</dbReference>
<comment type="caution">
    <text evidence="1">The sequence shown here is derived from an EMBL/GenBank/DDBJ whole genome shotgun (WGS) entry which is preliminary data.</text>
</comment>
<evidence type="ECO:0000313" key="2">
    <source>
        <dbReference type="Proteomes" id="UP000237632"/>
    </source>
</evidence>
<sequence length="198" mass="22091">MTLVSMLAGAAILLLAREFFPGYFRKKGENLATKEDIAEITKRQEEIKHKFNEIIEASKQRHSLRTLVAEKRMAAHQHAFKHVKGLLSARENKAIIEGCKAWMDENCLYLTLEARRAVWRAIGDAESRALFLAEAQMEATANPQRIELHDLATEKWNAIMAALPTIVTGVELPPLGDEELAAIRTDAVAKEAPPAIHS</sequence>
<organism evidence="1 2">
    <name type="scientific">Burkholderia vietnamiensis</name>
    <dbReference type="NCBI Taxonomy" id="60552"/>
    <lineage>
        <taxon>Bacteria</taxon>
        <taxon>Pseudomonadati</taxon>
        <taxon>Pseudomonadota</taxon>
        <taxon>Betaproteobacteria</taxon>
        <taxon>Burkholderiales</taxon>
        <taxon>Burkholderiaceae</taxon>
        <taxon>Burkholderia</taxon>
        <taxon>Burkholderia cepacia complex</taxon>
    </lineage>
</organism>
<dbReference type="EMBL" id="PVHK01000087">
    <property type="protein sequence ID" value="PRH42083.1"/>
    <property type="molecule type" value="Genomic_DNA"/>
</dbReference>
<name>A0AA44Y0N0_BURVI</name>
<evidence type="ECO:0000313" key="1">
    <source>
        <dbReference type="EMBL" id="PRH42083.1"/>
    </source>
</evidence>
<protein>
    <submittedName>
        <fullName evidence="1">Uncharacterized protein</fullName>
    </submittedName>
</protein>